<accession>A0ABT7DXN9</accession>
<organism evidence="2 3">
    <name type="scientific">Parachitinimonas caeni</name>
    <dbReference type="NCBI Taxonomy" id="3031301"/>
    <lineage>
        <taxon>Bacteria</taxon>
        <taxon>Pseudomonadati</taxon>
        <taxon>Pseudomonadota</taxon>
        <taxon>Betaproteobacteria</taxon>
        <taxon>Neisseriales</taxon>
        <taxon>Chitinibacteraceae</taxon>
        <taxon>Parachitinimonas</taxon>
    </lineage>
</organism>
<feature type="signal peptide" evidence="1">
    <location>
        <begin position="1"/>
        <end position="20"/>
    </location>
</feature>
<reference evidence="2" key="1">
    <citation type="submission" date="2023-03" db="EMBL/GenBank/DDBJ databases">
        <title>Chitinimonas shenzhenensis gen. nov., sp. nov., a novel member of family Burkholderiaceae isolated from activated sludge collected in Shen Zhen, China.</title>
        <authorList>
            <person name="Wang X."/>
        </authorList>
    </citation>
    <scope>NUCLEOTIDE SEQUENCE</scope>
    <source>
        <strain evidence="2">DQS-5</strain>
    </source>
</reference>
<comment type="caution">
    <text evidence="2">The sequence shown here is derived from an EMBL/GenBank/DDBJ whole genome shotgun (WGS) entry which is preliminary data.</text>
</comment>
<evidence type="ECO:0000313" key="3">
    <source>
        <dbReference type="Proteomes" id="UP001172778"/>
    </source>
</evidence>
<dbReference type="EMBL" id="JARRAF010000012">
    <property type="protein sequence ID" value="MDK2124833.1"/>
    <property type="molecule type" value="Genomic_DNA"/>
</dbReference>
<protein>
    <recommendedName>
        <fullName evidence="4">DUF2059 domain-containing protein</fullName>
    </recommendedName>
</protein>
<evidence type="ECO:0000313" key="2">
    <source>
        <dbReference type="EMBL" id="MDK2124833.1"/>
    </source>
</evidence>
<evidence type="ECO:0000256" key="1">
    <source>
        <dbReference type="SAM" id="SignalP"/>
    </source>
</evidence>
<dbReference type="RefSeq" id="WP_284101144.1">
    <property type="nucleotide sequence ID" value="NZ_JARRAF010000012.1"/>
</dbReference>
<proteinExistence type="predicted"/>
<gene>
    <name evidence="2" type="ORF">PZA18_12335</name>
</gene>
<name>A0ABT7DXN9_9NEIS</name>
<evidence type="ECO:0008006" key="4">
    <source>
        <dbReference type="Google" id="ProtNLM"/>
    </source>
</evidence>
<feature type="chain" id="PRO_5045133322" description="DUF2059 domain-containing protein" evidence="1">
    <location>
        <begin position="21"/>
        <end position="256"/>
    </location>
</feature>
<dbReference type="Proteomes" id="UP001172778">
    <property type="component" value="Unassembled WGS sequence"/>
</dbReference>
<keyword evidence="1" id="KW-0732">Signal</keyword>
<keyword evidence="3" id="KW-1185">Reference proteome</keyword>
<sequence>MKLPVLLMLATLWLTQPALAADADCPDLLRKATRPADFPYMNKVIALMGPKLRKILMQKALSMSAFGGVSNWGPQDAEWLEAQGVVSQTLDGFEAQNGPIIGFDMNAATLAFCGGLQPSDVGGFARWLAAPKEQRVRRLVDAYVAPFILAAIKADFPGDADIAAFEQETRNATREMLKDPALLAVFEGLGKDPDSPLAFTQRFDGERWKIIGSAAVEGSRPKMVLAGQSLMLQQGRVSELYKKFLDRKRTEAARQE</sequence>